<proteinExistence type="predicted"/>
<evidence type="ECO:0000313" key="1">
    <source>
        <dbReference type="EMBL" id="CEL89435.1"/>
    </source>
</evidence>
<dbReference type="Proteomes" id="UP000183504">
    <property type="component" value="Unassembled WGS sequence"/>
</dbReference>
<protein>
    <submittedName>
        <fullName evidence="1">Competence pilin-like protein ComGD</fullName>
    </submittedName>
</protein>
<dbReference type="InterPro" id="IPR016785">
    <property type="entry name" value="ComGD"/>
</dbReference>
<gene>
    <name evidence="1" type="primary">comGD</name>
    <name evidence="1" type="ORF">SSV_0100</name>
</gene>
<dbReference type="AlphaFoldDB" id="A0A0B7GI04"/>
<name>A0A0B7GI04_STRSA</name>
<dbReference type="RefSeq" id="WP_176693521.1">
    <property type="nucleotide sequence ID" value="NZ_CDMW01000001.1"/>
</dbReference>
<dbReference type="EMBL" id="CDMW01000001">
    <property type="protein sequence ID" value="CEL89435.1"/>
    <property type="molecule type" value="Genomic_DNA"/>
</dbReference>
<sequence length="144" mass="16384">MENTVAKLKRLPIKAFTLLESLIVLFVVSFLLLGLSGSVRAGFNQVQEQLFFLEFERLYQETQRLSLAGHEKLSLKISGRQISNGYQELDFPQTLQEHEQQVIQFDRAGGNSSLSKITFQTEDRTVVYQLYMGNGKFKKTTASS</sequence>
<accession>A0A0B7GI04</accession>
<dbReference type="NCBIfam" id="NF040982">
    <property type="entry name" value="ComGD"/>
    <property type="match status" value="1"/>
</dbReference>
<evidence type="ECO:0000313" key="2">
    <source>
        <dbReference type="Proteomes" id="UP000183504"/>
    </source>
</evidence>
<organism evidence="1 2">
    <name type="scientific">Streptococcus sanguinis</name>
    <dbReference type="NCBI Taxonomy" id="1305"/>
    <lineage>
        <taxon>Bacteria</taxon>
        <taxon>Bacillati</taxon>
        <taxon>Bacillota</taxon>
        <taxon>Bacilli</taxon>
        <taxon>Lactobacillales</taxon>
        <taxon>Streptococcaceae</taxon>
        <taxon>Streptococcus</taxon>
    </lineage>
</organism>
<reference evidence="1 2" key="1">
    <citation type="submission" date="2015-01" db="EMBL/GenBank/DDBJ databases">
        <authorList>
            <person name="Pelicic Vladimir"/>
        </authorList>
    </citation>
    <scope>NUCLEOTIDE SEQUENCE [LARGE SCALE GENOMIC DNA]</scope>
    <source>
        <strain evidence="1 2">2908</strain>
    </source>
</reference>